<gene>
    <name evidence="1" type="ORF">PR048_012064</name>
</gene>
<accession>A0ABQ9HND6</accession>
<organism evidence="1 2">
    <name type="scientific">Dryococelus australis</name>
    <dbReference type="NCBI Taxonomy" id="614101"/>
    <lineage>
        <taxon>Eukaryota</taxon>
        <taxon>Metazoa</taxon>
        <taxon>Ecdysozoa</taxon>
        <taxon>Arthropoda</taxon>
        <taxon>Hexapoda</taxon>
        <taxon>Insecta</taxon>
        <taxon>Pterygota</taxon>
        <taxon>Neoptera</taxon>
        <taxon>Polyneoptera</taxon>
        <taxon>Phasmatodea</taxon>
        <taxon>Verophasmatodea</taxon>
        <taxon>Anareolatae</taxon>
        <taxon>Phasmatidae</taxon>
        <taxon>Eurycanthinae</taxon>
        <taxon>Dryococelus</taxon>
    </lineage>
</organism>
<evidence type="ECO:0000313" key="2">
    <source>
        <dbReference type="Proteomes" id="UP001159363"/>
    </source>
</evidence>
<evidence type="ECO:0000313" key="1">
    <source>
        <dbReference type="EMBL" id="KAJ8885858.1"/>
    </source>
</evidence>
<dbReference type="PANTHER" id="PTHR10773">
    <property type="entry name" value="DNA-DIRECTED RNA POLYMERASES I, II, AND III SUBUNIT RPABC2"/>
    <property type="match status" value="1"/>
</dbReference>
<keyword evidence="2" id="KW-1185">Reference proteome</keyword>
<proteinExistence type="predicted"/>
<name>A0ABQ9HND6_9NEOP</name>
<dbReference type="EMBL" id="JARBHB010000004">
    <property type="protein sequence ID" value="KAJ8885858.1"/>
    <property type="molecule type" value="Genomic_DNA"/>
</dbReference>
<dbReference type="PANTHER" id="PTHR10773:SF19">
    <property type="match status" value="1"/>
</dbReference>
<protein>
    <submittedName>
        <fullName evidence="1">Uncharacterized protein</fullName>
    </submittedName>
</protein>
<sequence length="244" mass="28639">MELVEEIDEVEESMTCKQPKKHLKLGRLSDVNNMLLAQTHELGPPCHCTRIKCFENITVKDRKPIIAEFNNVNDYNEQNKYLGGLITSAVIKRHRLRNKKNDSNNLHSYSYYFKVRMPVCYKAFISLHGITPRRVQKPQTICPFGNHNNRPHKLSDDTMKNIRTHIQSLRGRISLYSLCDTNVKKLHDIFNEKYPTTNVSYSSYRAVFVTKYTISFGYPRTDTCSTCDEYNINEWHMKKNTRRP</sequence>
<reference evidence="1 2" key="1">
    <citation type="submission" date="2023-02" db="EMBL/GenBank/DDBJ databases">
        <title>LHISI_Scaffold_Assembly.</title>
        <authorList>
            <person name="Stuart O.P."/>
            <person name="Cleave R."/>
            <person name="Magrath M.J.L."/>
            <person name="Mikheyev A.S."/>
        </authorList>
    </citation>
    <scope>NUCLEOTIDE SEQUENCE [LARGE SCALE GENOMIC DNA]</scope>
    <source>
        <strain evidence="1">Daus_M_001</strain>
        <tissue evidence="1">Leg muscle</tissue>
    </source>
</reference>
<comment type="caution">
    <text evidence="1">The sequence shown here is derived from an EMBL/GenBank/DDBJ whole genome shotgun (WGS) entry which is preliminary data.</text>
</comment>
<dbReference type="Proteomes" id="UP001159363">
    <property type="component" value="Chromosome X"/>
</dbReference>